<evidence type="ECO:0000313" key="3">
    <source>
        <dbReference type="Proteomes" id="UP000617145"/>
    </source>
</evidence>
<comment type="caution">
    <text evidence="2">The sequence shown here is derived from an EMBL/GenBank/DDBJ whole genome shotgun (WGS) entry which is preliminary data.</text>
</comment>
<evidence type="ECO:0000256" key="1">
    <source>
        <dbReference type="SAM" id="MobiDB-lite"/>
    </source>
</evidence>
<dbReference type="EMBL" id="BMJV01000002">
    <property type="protein sequence ID" value="GGG68354.1"/>
    <property type="molecule type" value="Genomic_DNA"/>
</dbReference>
<name>A0A8J2ZIE6_9RHOB</name>
<gene>
    <name evidence="2" type="ORF">GCM10011415_14470</name>
</gene>
<proteinExistence type="predicted"/>
<evidence type="ECO:0000313" key="2">
    <source>
        <dbReference type="EMBL" id="GGG68354.1"/>
    </source>
</evidence>
<dbReference type="Proteomes" id="UP000617145">
    <property type="component" value="Unassembled WGS sequence"/>
</dbReference>
<dbReference type="AlphaFoldDB" id="A0A8J2ZIE6"/>
<sequence length="107" mass="11913">MLHSAAASVRTPFGEAGPIYCRIQQVAPLSAPRVRTGGGSNPLILIEQFTYLMFVRRLDDLRAAPERMAEDLGRPLARRILPEGVDDKGESCDNLRWSAPSHSRRVR</sequence>
<keyword evidence="3" id="KW-1185">Reference proteome</keyword>
<organism evidence="2 3">
    <name type="scientific">Salipiger pallidus</name>
    <dbReference type="NCBI Taxonomy" id="1775170"/>
    <lineage>
        <taxon>Bacteria</taxon>
        <taxon>Pseudomonadati</taxon>
        <taxon>Pseudomonadota</taxon>
        <taxon>Alphaproteobacteria</taxon>
        <taxon>Rhodobacterales</taxon>
        <taxon>Roseobacteraceae</taxon>
        <taxon>Salipiger</taxon>
    </lineage>
</organism>
<dbReference type="RefSeq" id="WP_229673042.1">
    <property type="nucleotide sequence ID" value="NZ_BMJV01000002.1"/>
</dbReference>
<reference evidence="2" key="1">
    <citation type="journal article" date="2014" name="Int. J. Syst. Evol. Microbiol.">
        <title>Complete genome sequence of Corynebacterium casei LMG S-19264T (=DSM 44701T), isolated from a smear-ripened cheese.</title>
        <authorList>
            <consortium name="US DOE Joint Genome Institute (JGI-PGF)"/>
            <person name="Walter F."/>
            <person name="Albersmeier A."/>
            <person name="Kalinowski J."/>
            <person name="Ruckert C."/>
        </authorList>
    </citation>
    <scope>NUCLEOTIDE SEQUENCE</scope>
    <source>
        <strain evidence="2">CGMCC 1.15762</strain>
    </source>
</reference>
<reference evidence="2" key="2">
    <citation type="submission" date="2020-09" db="EMBL/GenBank/DDBJ databases">
        <authorList>
            <person name="Sun Q."/>
            <person name="Zhou Y."/>
        </authorList>
    </citation>
    <scope>NUCLEOTIDE SEQUENCE</scope>
    <source>
        <strain evidence="2">CGMCC 1.15762</strain>
    </source>
</reference>
<accession>A0A8J2ZIE6</accession>
<protein>
    <submittedName>
        <fullName evidence="2">Uncharacterized protein</fullName>
    </submittedName>
</protein>
<feature type="region of interest" description="Disordered" evidence="1">
    <location>
        <begin position="83"/>
        <end position="107"/>
    </location>
</feature>